<evidence type="ECO:0000256" key="9">
    <source>
        <dbReference type="SAM" id="Coils"/>
    </source>
</evidence>
<keyword evidence="4" id="KW-0813">Transport</keyword>
<dbReference type="InterPro" id="IPR007255">
    <property type="entry name" value="COG8"/>
</dbReference>
<comment type="subcellular location">
    <subcellularLocation>
        <location evidence="1">Golgi apparatus membrane</location>
        <topology evidence="1">Peripheral membrane protein</topology>
    </subcellularLocation>
</comment>
<accession>A4RS08</accession>
<keyword evidence="6" id="KW-0333">Golgi apparatus</keyword>
<keyword evidence="5" id="KW-0653">Protein transport</keyword>
<evidence type="ECO:0000256" key="4">
    <source>
        <dbReference type="ARBA" id="ARBA00022448"/>
    </source>
</evidence>
<proteinExistence type="inferred from homology"/>
<name>A4RS08_OSTLU</name>
<evidence type="ECO:0000256" key="2">
    <source>
        <dbReference type="ARBA" id="ARBA00006419"/>
    </source>
</evidence>
<dbReference type="HOGENOM" id="CLU_017968_0_0_1"/>
<dbReference type="GO" id="GO:0007030">
    <property type="term" value="P:Golgi organization"/>
    <property type="evidence" value="ECO:0007669"/>
    <property type="project" value="EnsemblPlants"/>
</dbReference>
<gene>
    <name evidence="10" type="ORF">OSTLU_29203</name>
</gene>
<dbReference type="Proteomes" id="UP000001568">
    <property type="component" value="Chromosome 1"/>
</dbReference>
<dbReference type="GO" id="GO:0015031">
    <property type="term" value="P:protein transport"/>
    <property type="evidence" value="ECO:0007669"/>
    <property type="project" value="UniProtKB-KW"/>
</dbReference>
<dbReference type="KEGG" id="olu:OSTLU_29203"/>
<organism evidence="10 11">
    <name type="scientific">Ostreococcus lucimarinus (strain CCE9901)</name>
    <dbReference type="NCBI Taxonomy" id="436017"/>
    <lineage>
        <taxon>Eukaryota</taxon>
        <taxon>Viridiplantae</taxon>
        <taxon>Chlorophyta</taxon>
        <taxon>Mamiellophyceae</taxon>
        <taxon>Mamiellales</taxon>
        <taxon>Bathycoccaceae</taxon>
        <taxon>Ostreococcus</taxon>
    </lineage>
</organism>
<keyword evidence="9" id="KW-0175">Coiled coil</keyword>
<dbReference type="GeneID" id="4999775"/>
<dbReference type="Gramene" id="ABO94290">
    <property type="protein sequence ID" value="ABO94290"/>
    <property type="gene ID" value="OSTLU_29203"/>
</dbReference>
<dbReference type="EMBL" id="CP000581">
    <property type="protein sequence ID" value="ABO94290.1"/>
    <property type="molecule type" value="Genomic_DNA"/>
</dbReference>
<dbReference type="eggNOG" id="KOG2069">
    <property type="taxonomic scope" value="Eukaryota"/>
</dbReference>
<dbReference type="GO" id="GO:0000139">
    <property type="term" value="C:Golgi membrane"/>
    <property type="evidence" value="ECO:0007669"/>
    <property type="project" value="UniProtKB-SubCell"/>
</dbReference>
<evidence type="ECO:0000313" key="10">
    <source>
        <dbReference type="EMBL" id="ABO94290.1"/>
    </source>
</evidence>
<evidence type="ECO:0000256" key="5">
    <source>
        <dbReference type="ARBA" id="ARBA00022927"/>
    </source>
</evidence>
<keyword evidence="7" id="KW-0472">Membrane</keyword>
<dbReference type="InterPro" id="IPR016159">
    <property type="entry name" value="Cullin_repeat-like_dom_sf"/>
</dbReference>
<evidence type="ECO:0000256" key="1">
    <source>
        <dbReference type="ARBA" id="ARBA00004395"/>
    </source>
</evidence>
<dbReference type="GO" id="GO:0017119">
    <property type="term" value="C:Golgi transport complex"/>
    <property type="evidence" value="ECO:0007669"/>
    <property type="project" value="EnsemblPlants"/>
</dbReference>
<dbReference type="PANTHER" id="PTHR21311">
    <property type="entry name" value="CONSERVED OLIGOMERIC GOLGI COMPLEX COMPONENT 8"/>
    <property type="match status" value="1"/>
</dbReference>
<dbReference type="GO" id="GO:0006891">
    <property type="term" value="P:intra-Golgi vesicle-mediated transport"/>
    <property type="evidence" value="ECO:0007669"/>
    <property type="project" value="TreeGrafter"/>
</dbReference>
<sequence length="503" mass="54583">MTSSHPSDATYVAQLLSRGVENLAEEPKRLEEDAARAKRRLEDVSVRNYRAYIDAAACYAAVRAEVKDAATLLETLEAQLPDLKRGCDGFVKGAKEIAKARAMNRTLMNNSGAVAELLEVPKLLDACVRNGHYDEALDLENFVAKMEATHGDIALVKRLADEARASSAEMLRALLARLRVGIQLPECLRMVGYLRRLSAYDETTLRRTFLACREEYIANTVGELDDTNAYEYLKKLTDTHRVSLFDVVMQYRAIFSDEAGDDAGEDGGALLYSWATHRISKYLDLVKATLPRVYEGGALASVYEHCEYCGTSLARVGLDTRPLLRPVFGDAAMAVFDAALASAGDDFERALASATWTAASSTAESTPLAAKTEAGDNVEGPPATLADHVPLAAFVNGVLLAYNELRHLTPALELNLRLARSLESAFSRATASLLAHGQSKDASAARDDRARAAFLACVRAYLDAAAPFLVRAFARLIAGAPHDLNRVIEDARAALAPIVDSEL</sequence>
<dbReference type="OMA" id="QRCIHGV"/>
<reference evidence="10 11" key="1">
    <citation type="journal article" date="2007" name="Proc. Natl. Acad. Sci. U.S.A.">
        <title>The tiny eukaryote Ostreococcus provides genomic insights into the paradox of plankton speciation.</title>
        <authorList>
            <person name="Palenik B."/>
            <person name="Grimwood J."/>
            <person name="Aerts A."/>
            <person name="Rouze P."/>
            <person name="Salamov A."/>
            <person name="Putnam N."/>
            <person name="Dupont C."/>
            <person name="Jorgensen R."/>
            <person name="Derelle E."/>
            <person name="Rombauts S."/>
            <person name="Zhou K."/>
            <person name="Otillar R."/>
            <person name="Merchant S.S."/>
            <person name="Podell S."/>
            <person name="Gaasterland T."/>
            <person name="Napoli C."/>
            <person name="Gendler K."/>
            <person name="Manuell A."/>
            <person name="Tai V."/>
            <person name="Vallon O."/>
            <person name="Piganeau G."/>
            <person name="Jancek S."/>
            <person name="Heijde M."/>
            <person name="Jabbari K."/>
            <person name="Bowler C."/>
            <person name="Lohr M."/>
            <person name="Robbens S."/>
            <person name="Werner G."/>
            <person name="Dubchak I."/>
            <person name="Pazour G.J."/>
            <person name="Ren Q."/>
            <person name="Paulsen I."/>
            <person name="Delwiche C."/>
            <person name="Schmutz J."/>
            <person name="Rokhsar D."/>
            <person name="Van de Peer Y."/>
            <person name="Moreau H."/>
            <person name="Grigoriev I.V."/>
        </authorList>
    </citation>
    <scope>NUCLEOTIDE SEQUENCE [LARGE SCALE GENOMIC DNA]</scope>
    <source>
        <strain evidence="10 11">CCE9901</strain>
    </source>
</reference>
<dbReference type="RefSeq" id="XP_001415998.1">
    <property type="nucleotide sequence ID" value="XM_001415961.1"/>
</dbReference>
<evidence type="ECO:0000313" key="11">
    <source>
        <dbReference type="Proteomes" id="UP000001568"/>
    </source>
</evidence>
<evidence type="ECO:0000256" key="3">
    <source>
        <dbReference type="ARBA" id="ARBA00020983"/>
    </source>
</evidence>
<dbReference type="STRING" id="436017.A4RS08"/>
<evidence type="ECO:0000256" key="6">
    <source>
        <dbReference type="ARBA" id="ARBA00023034"/>
    </source>
</evidence>
<dbReference type="OrthoDB" id="1661054at2759"/>
<dbReference type="Pfam" id="PF04124">
    <property type="entry name" value="Dor1"/>
    <property type="match status" value="1"/>
</dbReference>
<keyword evidence="11" id="KW-1185">Reference proteome</keyword>
<dbReference type="PANTHER" id="PTHR21311:SF0">
    <property type="entry name" value="CONSERVED OLIGOMERIC GOLGI COMPLEX SUBUNIT 8"/>
    <property type="match status" value="1"/>
</dbReference>
<dbReference type="AlphaFoldDB" id="A4RS08"/>
<dbReference type="GO" id="GO:0009860">
    <property type="term" value="P:pollen tube growth"/>
    <property type="evidence" value="ECO:0007669"/>
    <property type="project" value="EnsemblPlants"/>
</dbReference>
<dbReference type="GO" id="GO:0042803">
    <property type="term" value="F:protein homodimerization activity"/>
    <property type="evidence" value="ECO:0007669"/>
    <property type="project" value="EnsemblPlants"/>
</dbReference>
<comment type="similarity">
    <text evidence="2">Belongs to the COG8 family.</text>
</comment>
<protein>
    <recommendedName>
        <fullName evidence="3">Conserved oligomeric Golgi complex subunit 8</fullName>
    </recommendedName>
    <alternativeName>
        <fullName evidence="8">Component of oligomeric Golgi complex 8</fullName>
    </alternativeName>
</protein>
<dbReference type="SUPFAM" id="SSF74788">
    <property type="entry name" value="Cullin repeat-like"/>
    <property type="match status" value="1"/>
</dbReference>
<feature type="coiled-coil region" evidence="9">
    <location>
        <begin position="20"/>
        <end position="79"/>
    </location>
</feature>
<evidence type="ECO:0000256" key="8">
    <source>
        <dbReference type="ARBA" id="ARBA00031347"/>
    </source>
</evidence>
<evidence type="ECO:0000256" key="7">
    <source>
        <dbReference type="ARBA" id="ARBA00023136"/>
    </source>
</evidence>